<proteinExistence type="predicted"/>
<feature type="transmembrane region" description="Helical" evidence="5">
    <location>
        <begin position="71"/>
        <end position="93"/>
    </location>
</feature>
<feature type="transmembrane region" description="Helical" evidence="5">
    <location>
        <begin position="38"/>
        <end position="59"/>
    </location>
</feature>
<dbReference type="AlphaFoldDB" id="A0A1Y2A102"/>
<evidence type="ECO:0000256" key="1">
    <source>
        <dbReference type="ARBA" id="ARBA00004141"/>
    </source>
</evidence>
<keyword evidence="2 5" id="KW-0812">Transmembrane</keyword>
<feature type="transmembrane region" description="Helical" evidence="5">
    <location>
        <begin position="113"/>
        <end position="138"/>
    </location>
</feature>
<dbReference type="EMBL" id="MCFA01000020">
    <property type="protein sequence ID" value="ORY16134.1"/>
    <property type="molecule type" value="Genomic_DNA"/>
</dbReference>
<feature type="transmembrane region" description="Helical" evidence="5">
    <location>
        <begin position="231"/>
        <end position="250"/>
    </location>
</feature>
<sequence>MGEFEIDTQPRSISIANSVHHILLLLFTHSFRFWKTKTWFCIPFVVGGIFELIGYASRIYGHYNPNTRGPFLIQIMLILLAPILFTASVYMFLSRIITATDCASSSIIQPRSLTTIFVGSDIFCFLVQLVGAGVLANATTKSKSNLGNGIIFVGLGAQIIIFGLFIVVALVFHVRVRGLQAQRMVLRNWTWERYLITLYAASGIITVRNVFRVVEYAMGDGDYLLNTEWPMYVFDAVPMIIVMGVCREWYVGKMDFAAKGSQDVELMAGQTQRGGQTTSQI</sequence>
<evidence type="ECO:0000256" key="4">
    <source>
        <dbReference type="ARBA" id="ARBA00023136"/>
    </source>
</evidence>
<feature type="transmembrane region" description="Helical" evidence="5">
    <location>
        <begin position="193"/>
        <end position="211"/>
    </location>
</feature>
<evidence type="ECO:0000256" key="5">
    <source>
        <dbReference type="SAM" id="Phobius"/>
    </source>
</evidence>
<keyword evidence="4 5" id="KW-0472">Membrane</keyword>
<dbReference type="Proteomes" id="UP000193144">
    <property type="component" value="Unassembled WGS sequence"/>
</dbReference>
<evidence type="ECO:0000256" key="3">
    <source>
        <dbReference type="ARBA" id="ARBA00022989"/>
    </source>
</evidence>
<gene>
    <name evidence="6" type="ORF">BCR34DRAFT_622521</name>
</gene>
<evidence type="ECO:0000256" key="2">
    <source>
        <dbReference type="ARBA" id="ARBA00022692"/>
    </source>
</evidence>
<protein>
    <submittedName>
        <fullName evidence="6">RTA1 like protein-domain-containing protein</fullName>
    </submittedName>
</protein>
<dbReference type="PANTHER" id="PTHR31465:SF1">
    <property type="entry name" value="PROTEIN RTA1-RELATED"/>
    <property type="match status" value="1"/>
</dbReference>
<comment type="subcellular location">
    <subcellularLocation>
        <location evidence="1">Membrane</location>
        <topology evidence="1">Multi-pass membrane protein</topology>
    </subcellularLocation>
</comment>
<dbReference type="Pfam" id="PF04479">
    <property type="entry name" value="RTA1"/>
    <property type="match status" value="1"/>
</dbReference>
<dbReference type="OrthoDB" id="3358017at2759"/>
<dbReference type="GO" id="GO:0016020">
    <property type="term" value="C:membrane"/>
    <property type="evidence" value="ECO:0007669"/>
    <property type="project" value="UniProtKB-SubCell"/>
</dbReference>
<accession>A0A1Y2A102</accession>
<reference evidence="6 7" key="1">
    <citation type="submission" date="2016-07" db="EMBL/GenBank/DDBJ databases">
        <title>Pervasive Adenine N6-methylation of Active Genes in Fungi.</title>
        <authorList>
            <consortium name="DOE Joint Genome Institute"/>
            <person name="Mondo S.J."/>
            <person name="Dannebaum R.O."/>
            <person name="Kuo R.C."/>
            <person name="Labutti K."/>
            <person name="Haridas S."/>
            <person name="Kuo A."/>
            <person name="Salamov A."/>
            <person name="Ahrendt S.R."/>
            <person name="Lipzen A."/>
            <person name="Sullivan W."/>
            <person name="Andreopoulos W.B."/>
            <person name="Clum A."/>
            <person name="Lindquist E."/>
            <person name="Daum C."/>
            <person name="Ramamoorthy G.K."/>
            <person name="Gryganskyi A."/>
            <person name="Culley D."/>
            <person name="Magnuson J.K."/>
            <person name="James T.Y."/>
            <person name="O'Malley M.A."/>
            <person name="Stajich J.E."/>
            <person name="Spatafora J.W."/>
            <person name="Visel A."/>
            <person name="Grigoriev I.V."/>
        </authorList>
    </citation>
    <scope>NUCLEOTIDE SEQUENCE [LARGE SCALE GENOMIC DNA]</scope>
    <source>
        <strain evidence="6 7">CBS 115471</strain>
    </source>
</reference>
<evidence type="ECO:0000313" key="7">
    <source>
        <dbReference type="Proteomes" id="UP000193144"/>
    </source>
</evidence>
<keyword evidence="3 5" id="KW-1133">Transmembrane helix</keyword>
<feature type="transmembrane region" description="Helical" evidence="5">
    <location>
        <begin position="150"/>
        <end position="172"/>
    </location>
</feature>
<dbReference type="PANTHER" id="PTHR31465">
    <property type="entry name" value="PROTEIN RTA1-RELATED"/>
    <property type="match status" value="1"/>
</dbReference>
<organism evidence="6 7">
    <name type="scientific">Clohesyomyces aquaticus</name>
    <dbReference type="NCBI Taxonomy" id="1231657"/>
    <lineage>
        <taxon>Eukaryota</taxon>
        <taxon>Fungi</taxon>
        <taxon>Dikarya</taxon>
        <taxon>Ascomycota</taxon>
        <taxon>Pezizomycotina</taxon>
        <taxon>Dothideomycetes</taxon>
        <taxon>Pleosporomycetidae</taxon>
        <taxon>Pleosporales</taxon>
        <taxon>Lindgomycetaceae</taxon>
        <taxon>Clohesyomyces</taxon>
    </lineage>
</organism>
<comment type="caution">
    <text evidence="6">The sequence shown here is derived from an EMBL/GenBank/DDBJ whole genome shotgun (WGS) entry which is preliminary data.</text>
</comment>
<name>A0A1Y2A102_9PLEO</name>
<dbReference type="STRING" id="1231657.A0A1Y2A102"/>
<keyword evidence="7" id="KW-1185">Reference proteome</keyword>
<evidence type="ECO:0000313" key="6">
    <source>
        <dbReference type="EMBL" id="ORY16134.1"/>
    </source>
</evidence>
<dbReference type="InterPro" id="IPR007568">
    <property type="entry name" value="RTA1"/>
</dbReference>